<dbReference type="GO" id="GO:0015031">
    <property type="term" value="P:protein transport"/>
    <property type="evidence" value="ECO:0007669"/>
    <property type="project" value="UniProtKB-KW"/>
</dbReference>
<dbReference type="PANTHER" id="PTHR13261:SF0">
    <property type="entry name" value="BRCA2 AND CDKN1A-INTERACTING PROTEIN"/>
    <property type="match status" value="1"/>
</dbReference>
<proteinExistence type="inferred from homology"/>
<dbReference type="Pfam" id="PF13862">
    <property type="entry name" value="BCCIP"/>
    <property type="match status" value="1"/>
</dbReference>
<protein>
    <recommendedName>
        <fullName evidence="3">Protein BCP1</fullName>
    </recommendedName>
</protein>
<keyword evidence="3" id="KW-0653">Protein transport</keyword>
<feature type="region of interest" description="Disordered" evidence="4">
    <location>
        <begin position="205"/>
        <end position="227"/>
    </location>
</feature>
<evidence type="ECO:0000313" key="5">
    <source>
        <dbReference type="EMBL" id="KAF2750339.1"/>
    </source>
</evidence>
<dbReference type="PANTHER" id="PTHR13261">
    <property type="entry name" value="BRCA2 AND CDKN1A INTERACTING PROTEIN"/>
    <property type="match status" value="1"/>
</dbReference>
<evidence type="ECO:0000256" key="1">
    <source>
        <dbReference type="ARBA" id="ARBA00002688"/>
    </source>
</evidence>
<dbReference type="OrthoDB" id="27543at2759"/>
<feature type="region of interest" description="Disordered" evidence="4">
    <location>
        <begin position="1"/>
        <end position="36"/>
    </location>
</feature>
<dbReference type="InterPro" id="IPR025602">
    <property type="entry name" value="BCP1_family"/>
</dbReference>
<accession>A0A6A6VKL5</accession>
<evidence type="ECO:0000256" key="4">
    <source>
        <dbReference type="SAM" id="MobiDB-lite"/>
    </source>
</evidence>
<name>A0A6A6VKL5_9PLEO</name>
<gene>
    <name evidence="5" type="ORF">M011DRAFT_397034</name>
</gene>
<keyword evidence="3" id="KW-0813">Transport</keyword>
<dbReference type="AlphaFoldDB" id="A0A6A6VKL5"/>
<comment type="similarity">
    <text evidence="2 3">Belongs to the BCP1 family.</text>
</comment>
<keyword evidence="6" id="KW-1185">Reference proteome</keyword>
<dbReference type="Proteomes" id="UP000799440">
    <property type="component" value="Unassembled WGS sequence"/>
</dbReference>
<evidence type="ECO:0000256" key="2">
    <source>
        <dbReference type="ARBA" id="ARBA00006781"/>
    </source>
</evidence>
<keyword evidence="3" id="KW-0539">Nucleus</keyword>
<evidence type="ECO:0000256" key="3">
    <source>
        <dbReference type="PIRNR" id="PIRNR028983"/>
    </source>
</evidence>
<evidence type="ECO:0000313" key="6">
    <source>
        <dbReference type="Proteomes" id="UP000799440"/>
    </source>
</evidence>
<comment type="function">
    <text evidence="1 3">Involved in nuclear export, actin cytoskeleton organization and vesicular transport.</text>
</comment>
<comment type="subcellular location">
    <subcellularLocation>
        <location evidence="3">Nucleus</location>
    </subcellularLocation>
</comment>
<dbReference type="EMBL" id="MU006564">
    <property type="protein sequence ID" value="KAF2750339.1"/>
    <property type="molecule type" value="Genomic_DNA"/>
</dbReference>
<reference evidence="5" key="1">
    <citation type="journal article" date="2020" name="Stud. Mycol.">
        <title>101 Dothideomycetes genomes: a test case for predicting lifestyles and emergence of pathogens.</title>
        <authorList>
            <person name="Haridas S."/>
            <person name="Albert R."/>
            <person name="Binder M."/>
            <person name="Bloem J."/>
            <person name="Labutti K."/>
            <person name="Salamov A."/>
            <person name="Andreopoulos B."/>
            <person name="Baker S."/>
            <person name="Barry K."/>
            <person name="Bills G."/>
            <person name="Bluhm B."/>
            <person name="Cannon C."/>
            <person name="Castanera R."/>
            <person name="Culley D."/>
            <person name="Daum C."/>
            <person name="Ezra D."/>
            <person name="Gonzalez J."/>
            <person name="Henrissat B."/>
            <person name="Kuo A."/>
            <person name="Liang C."/>
            <person name="Lipzen A."/>
            <person name="Lutzoni F."/>
            <person name="Magnuson J."/>
            <person name="Mondo S."/>
            <person name="Nolan M."/>
            <person name="Ohm R."/>
            <person name="Pangilinan J."/>
            <person name="Park H.-J."/>
            <person name="Ramirez L."/>
            <person name="Alfaro M."/>
            <person name="Sun H."/>
            <person name="Tritt A."/>
            <person name="Yoshinaga Y."/>
            <person name="Zwiers L.-H."/>
            <person name="Turgeon B."/>
            <person name="Goodwin S."/>
            <person name="Spatafora J."/>
            <person name="Crous P."/>
            <person name="Grigoriev I."/>
        </authorList>
    </citation>
    <scope>NUCLEOTIDE SEQUENCE</scope>
    <source>
        <strain evidence="5">CBS 119925</strain>
    </source>
</reference>
<dbReference type="PIRSF" id="PIRSF028983">
    <property type="entry name" value="BCP1"/>
    <property type="match status" value="1"/>
</dbReference>
<sequence>MAKRKAKREAQQDEEMPDAPSEQTKRKNDDSDSDEDMDIVNVDFEWFGPDEIDFHGLKNLLRQLFDIDAQLFDLSALADLIIAQPGLGSTVKVDGKESDPFAFLTALNLSAHKDKPVIQQLAQYVARQASNQGGDIGRILPSLLEENSTAQVGLVLSERFINMPHQIVPPLYTMLQDEIQEAIKENEPYNFTHYLIMSKAYSEVESSLPTDDEPRSKKKRGGASEPETFYFHPEDEVLQKHAVGFTNFDYETPVDAGASDSKRAFQEAGIKPKGHMILIEGSKFAGAVENVQSYLGGSQ</sequence>
<dbReference type="GO" id="GO:0005634">
    <property type="term" value="C:nucleus"/>
    <property type="evidence" value="ECO:0007669"/>
    <property type="project" value="UniProtKB-SubCell"/>
</dbReference>
<organism evidence="5 6">
    <name type="scientific">Sporormia fimetaria CBS 119925</name>
    <dbReference type="NCBI Taxonomy" id="1340428"/>
    <lineage>
        <taxon>Eukaryota</taxon>
        <taxon>Fungi</taxon>
        <taxon>Dikarya</taxon>
        <taxon>Ascomycota</taxon>
        <taxon>Pezizomycotina</taxon>
        <taxon>Dothideomycetes</taxon>
        <taxon>Pleosporomycetidae</taxon>
        <taxon>Pleosporales</taxon>
        <taxon>Sporormiaceae</taxon>
        <taxon>Sporormia</taxon>
    </lineage>
</organism>